<name>A0ABQ9CLJ5_9PASS</name>
<evidence type="ECO:0000313" key="2">
    <source>
        <dbReference type="EMBL" id="KAJ7404890.1"/>
    </source>
</evidence>
<evidence type="ECO:0000256" key="1">
    <source>
        <dbReference type="SAM" id="MobiDB-lite"/>
    </source>
</evidence>
<proteinExistence type="predicted"/>
<dbReference type="EMBL" id="WHWB01034741">
    <property type="protein sequence ID" value="KAJ7404890.1"/>
    <property type="molecule type" value="Genomic_DNA"/>
</dbReference>
<reference evidence="2" key="1">
    <citation type="submission" date="2019-10" db="EMBL/GenBank/DDBJ databases">
        <authorList>
            <person name="Soares A.E.R."/>
            <person name="Aleixo A."/>
            <person name="Schneider P."/>
            <person name="Miyaki C.Y."/>
            <person name="Schneider M.P."/>
            <person name="Mello C."/>
            <person name="Vasconcelos A.T.R."/>
        </authorList>
    </citation>
    <scope>NUCLEOTIDE SEQUENCE</scope>
    <source>
        <tissue evidence="2">Muscle</tissue>
    </source>
</reference>
<comment type="caution">
    <text evidence="2">The sequence shown here is derived from an EMBL/GenBank/DDBJ whole genome shotgun (WGS) entry which is preliminary data.</text>
</comment>
<sequence>MGFGVLVHTGLLKEVANMGYFCYAVSVKGLVMISIMGHICIICINNCLEVVQDFTIHSNHIKQQHLLITVNIEAKNFCDPLLDYNIQQGETWDIINYKFHLEGRMVTLISIMSGSQNDEADITVRHDQEYKNILVPLVPEQPSVFLAKTFWTDFEHVSTVSVIQSWCSHLAHKSPEPNSSSSSPLQLKGPSTIYEKIDT</sequence>
<accession>A0ABQ9CLJ5</accession>
<feature type="region of interest" description="Disordered" evidence="1">
    <location>
        <begin position="174"/>
        <end position="199"/>
    </location>
</feature>
<keyword evidence="3" id="KW-1185">Reference proteome</keyword>
<gene>
    <name evidence="2" type="ORF">WISP_142925</name>
</gene>
<organism evidence="2 3">
    <name type="scientific">Willisornis vidua</name>
    <name type="common">Xingu scale-backed antbird</name>
    <dbReference type="NCBI Taxonomy" id="1566151"/>
    <lineage>
        <taxon>Eukaryota</taxon>
        <taxon>Metazoa</taxon>
        <taxon>Chordata</taxon>
        <taxon>Craniata</taxon>
        <taxon>Vertebrata</taxon>
        <taxon>Euteleostomi</taxon>
        <taxon>Archelosauria</taxon>
        <taxon>Archosauria</taxon>
        <taxon>Dinosauria</taxon>
        <taxon>Saurischia</taxon>
        <taxon>Theropoda</taxon>
        <taxon>Coelurosauria</taxon>
        <taxon>Aves</taxon>
        <taxon>Neognathae</taxon>
        <taxon>Neoaves</taxon>
        <taxon>Telluraves</taxon>
        <taxon>Australaves</taxon>
        <taxon>Passeriformes</taxon>
        <taxon>Thamnophilidae</taxon>
        <taxon>Willisornis</taxon>
    </lineage>
</organism>
<dbReference type="Proteomes" id="UP001145742">
    <property type="component" value="Unassembled WGS sequence"/>
</dbReference>
<protein>
    <submittedName>
        <fullName evidence="2">Uncharacterized protein</fullName>
    </submittedName>
</protein>
<evidence type="ECO:0000313" key="3">
    <source>
        <dbReference type="Proteomes" id="UP001145742"/>
    </source>
</evidence>